<dbReference type="SUPFAM" id="SSF55073">
    <property type="entry name" value="Nucleotide cyclase"/>
    <property type="match status" value="1"/>
</dbReference>
<dbReference type="SUPFAM" id="SSF52172">
    <property type="entry name" value="CheY-like"/>
    <property type="match status" value="1"/>
</dbReference>
<dbReference type="SUPFAM" id="SSF141868">
    <property type="entry name" value="EAL domain-like"/>
    <property type="match status" value="1"/>
</dbReference>
<dbReference type="SMART" id="SM00448">
    <property type="entry name" value="REC"/>
    <property type="match status" value="1"/>
</dbReference>
<feature type="domain" description="Response regulatory" evidence="2">
    <location>
        <begin position="2"/>
        <end position="161"/>
    </location>
</feature>
<evidence type="ECO:0000313" key="5">
    <source>
        <dbReference type="EMBL" id="SOB93990.1"/>
    </source>
</evidence>
<evidence type="ECO:0000313" key="6">
    <source>
        <dbReference type="Proteomes" id="UP000219111"/>
    </source>
</evidence>
<dbReference type="Pfam" id="PF00563">
    <property type="entry name" value="EAL"/>
    <property type="match status" value="1"/>
</dbReference>
<dbReference type="PROSITE" id="PS50110">
    <property type="entry name" value="RESPONSE_REGULATORY"/>
    <property type="match status" value="1"/>
</dbReference>
<reference evidence="6" key="1">
    <citation type="submission" date="2017-08" db="EMBL/GenBank/DDBJ databases">
        <authorList>
            <person name="Varghese N."/>
            <person name="Submissions S."/>
        </authorList>
    </citation>
    <scope>NUCLEOTIDE SEQUENCE [LARGE SCALE GENOMIC DNA]</scope>
    <source>
        <strain evidence="6">JA276</strain>
    </source>
</reference>
<evidence type="ECO:0000259" key="3">
    <source>
        <dbReference type="PROSITE" id="PS50883"/>
    </source>
</evidence>
<feature type="domain" description="GGDEF" evidence="4">
    <location>
        <begin position="219"/>
        <end position="352"/>
    </location>
</feature>
<dbReference type="AlphaFoldDB" id="A0A285RIR6"/>
<dbReference type="InterPro" id="IPR011006">
    <property type="entry name" value="CheY-like_superfamily"/>
</dbReference>
<dbReference type="GO" id="GO:0000160">
    <property type="term" value="P:phosphorelay signal transduction system"/>
    <property type="evidence" value="ECO:0007669"/>
    <property type="project" value="InterPro"/>
</dbReference>
<accession>A0A285RIR6</accession>
<dbReference type="Pfam" id="PF00072">
    <property type="entry name" value="Response_reg"/>
    <property type="match status" value="1"/>
</dbReference>
<proteinExistence type="predicted"/>
<dbReference type="Gene3D" id="3.30.70.270">
    <property type="match status" value="1"/>
</dbReference>
<dbReference type="GO" id="GO:0071111">
    <property type="term" value="F:cyclic-guanylate-specific phosphodiesterase activity"/>
    <property type="evidence" value="ECO:0007669"/>
    <property type="project" value="InterPro"/>
</dbReference>
<dbReference type="CDD" id="cd01948">
    <property type="entry name" value="EAL"/>
    <property type="match status" value="1"/>
</dbReference>
<dbReference type="PROSITE" id="PS50883">
    <property type="entry name" value="EAL"/>
    <property type="match status" value="1"/>
</dbReference>
<dbReference type="SMART" id="SM00052">
    <property type="entry name" value="EAL"/>
    <property type="match status" value="1"/>
</dbReference>
<dbReference type="SMART" id="SM00267">
    <property type="entry name" value="GGDEF"/>
    <property type="match status" value="1"/>
</dbReference>
<dbReference type="InterPro" id="IPR029787">
    <property type="entry name" value="Nucleotide_cyclase"/>
</dbReference>
<protein>
    <submittedName>
        <fullName evidence="5">Response regulator receiver modulated diguanylate cyclase/phosphodiesterase</fullName>
    </submittedName>
</protein>
<name>A0A285RIR6_9RHOB</name>
<dbReference type="InterPro" id="IPR043128">
    <property type="entry name" value="Rev_trsase/Diguanyl_cyclase"/>
</dbReference>
<dbReference type="InterPro" id="IPR001789">
    <property type="entry name" value="Sig_transdc_resp-reg_receiver"/>
</dbReference>
<keyword evidence="6" id="KW-1185">Reference proteome</keyword>
<dbReference type="PANTHER" id="PTHR33121:SF70">
    <property type="entry name" value="SIGNALING PROTEIN YKOW"/>
    <property type="match status" value="1"/>
</dbReference>
<gene>
    <name evidence="5" type="ORF">SAMN05877831_101299</name>
</gene>
<dbReference type="Gene3D" id="3.40.50.2300">
    <property type="match status" value="1"/>
</dbReference>
<evidence type="ECO:0000259" key="2">
    <source>
        <dbReference type="PROSITE" id="PS50110"/>
    </source>
</evidence>
<dbReference type="EMBL" id="OBMT01000001">
    <property type="protein sequence ID" value="SOB93990.1"/>
    <property type="molecule type" value="Genomic_DNA"/>
</dbReference>
<organism evidence="5 6">
    <name type="scientific">Rhodobacter maris</name>
    <dbReference type="NCBI Taxonomy" id="446682"/>
    <lineage>
        <taxon>Bacteria</taxon>
        <taxon>Pseudomonadati</taxon>
        <taxon>Pseudomonadota</taxon>
        <taxon>Alphaproteobacteria</taxon>
        <taxon>Rhodobacterales</taxon>
        <taxon>Rhodobacter group</taxon>
        <taxon>Rhodobacter</taxon>
    </lineage>
</organism>
<dbReference type="NCBIfam" id="TIGR00254">
    <property type="entry name" value="GGDEF"/>
    <property type="match status" value="1"/>
</dbReference>
<evidence type="ECO:0000256" key="1">
    <source>
        <dbReference type="PROSITE-ProRule" id="PRU00169"/>
    </source>
</evidence>
<dbReference type="InterPro" id="IPR000160">
    <property type="entry name" value="GGDEF_dom"/>
</dbReference>
<dbReference type="Gene3D" id="3.20.20.450">
    <property type="entry name" value="EAL domain"/>
    <property type="match status" value="1"/>
</dbReference>
<dbReference type="Pfam" id="PF00990">
    <property type="entry name" value="GGDEF"/>
    <property type="match status" value="1"/>
</dbReference>
<dbReference type="PANTHER" id="PTHR33121">
    <property type="entry name" value="CYCLIC DI-GMP PHOSPHODIESTERASE PDEF"/>
    <property type="match status" value="1"/>
</dbReference>
<dbReference type="Proteomes" id="UP000219111">
    <property type="component" value="Unassembled WGS sequence"/>
</dbReference>
<keyword evidence="1" id="KW-0597">Phosphoprotein</keyword>
<dbReference type="InterPro" id="IPR035919">
    <property type="entry name" value="EAL_sf"/>
</dbReference>
<feature type="modified residue" description="4-aspartylphosphate" evidence="1">
    <location>
        <position position="92"/>
    </location>
</feature>
<dbReference type="InterPro" id="IPR001633">
    <property type="entry name" value="EAL_dom"/>
</dbReference>
<dbReference type="CDD" id="cd01949">
    <property type="entry name" value="GGDEF"/>
    <property type="match status" value="1"/>
</dbReference>
<sequence length="611" mass="66039">MSILVIDDEASVREAFRLLFSAPARSQAASRADALAEELFGGPAAAAGPGAGATEEPPFCPPIAFAAQGLQGVEMVAAALQAGTPFKVAFIDIRMPPGIDGRETARRIRALDPDLNIVIVSAWSDHSVTEITAVAGPADKIFYICKPFEAEEVRQMARALIERWDNDTRQLTLLRSKIAELAASEARAQHMANHDFLTGAANRMAFQRTLSDRLDLGPRAMFVAFLDLDHFKHVNDTFGHDAGDALLKLVYAALNEAAPQGTLVARLGGDEFGILFEGMTPEAAQAACGDLVSACSGSFTVFGNSVHIGASCGLVDCDSHADYEAADLLRYADLALFAAKADGRQTVRLFDKQLDASQQFRQRIEAGLFYALANDELLIHYQPIVASGSLDVIGYEALLRWNSADYGAVPPSVFIPIAEESPVIIALGDWVVERVLREARGWPDKFTSINFSPRQFKRLDFVERLAAQARANGIPPAMIQIEVTETALLSHVRHAQKIVTELRAQGFRIALDDFGTGYSSISHLKDFAVDCIKIDRSFVDGMSSDRQSAAIVNALAQLANGLGIQIVAEGVEREDQMERLRALGCSHLQGFLFGRGAEPEALGLDIRAQGA</sequence>
<feature type="domain" description="EAL" evidence="3">
    <location>
        <begin position="361"/>
        <end position="610"/>
    </location>
</feature>
<dbReference type="RefSeq" id="WP_176518513.1">
    <property type="nucleotide sequence ID" value="NZ_OBMT01000001.1"/>
</dbReference>
<dbReference type="PROSITE" id="PS50887">
    <property type="entry name" value="GGDEF"/>
    <property type="match status" value="1"/>
</dbReference>
<evidence type="ECO:0000259" key="4">
    <source>
        <dbReference type="PROSITE" id="PS50887"/>
    </source>
</evidence>
<dbReference type="InterPro" id="IPR050706">
    <property type="entry name" value="Cyclic-di-GMP_PDE-like"/>
</dbReference>